<dbReference type="Proteomes" id="UP000218598">
    <property type="component" value="Unassembled WGS sequence"/>
</dbReference>
<dbReference type="EMBL" id="NRGR01000065">
    <property type="protein sequence ID" value="PCC37567.1"/>
    <property type="molecule type" value="Genomic_DNA"/>
</dbReference>
<sequence length="150" mass="17225">MTATKIDRPGRRVRQLRSRRDLLELEIRREVKRFRRDGLSERKIAALVEVSQPAIHKMLEVAAKDPDPLEGFKGATPLEICQRYDAGEFSREELVDQLVRFPYAKGGKTDGYDSLVVDPPGTWSEVSEAIERGLIDEDVYEDVFNRRHAL</sequence>
<evidence type="ECO:0000313" key="1">
    <source>
        <dbReference type="EMBL" id="PCC37567.1"/>
    </source>
</evidence>
<keyword evidence="2" id="KW-1185">Reference proteome</keyword>
<protein>
    <submittedName>
        <fullName evidence="1">Uncharacterized protein</fullName>
    </submittedName>
</protein>
<comment type="caution">
    <text evidence="1">The sequence shown here is derived from an EMBL/GenBank/DDBJ whole genome shotgun (WGS) entry which is preliminary data.</text>
</comment>
<name>A0A2A3YE57_9MICO</name>
<evidence type="ECO:0000313" key="2">
    <source>
        <dbReference type="Proteomes" id="UP000218598"/>
    </source>
</evidence>
<dbReference type="RefSeq" id="WP_096198039.1">
    <property type="nucleotide sequence ID" value="NZ_JBQQOD010000036.1"/>
</dbReference>
<dbReference type="AlphaFoldDB" id="A0A2A3YE57"/>
<gene>
    <name evidence="1" type="ORF">CIK66_18655</name>
</gene>
<reference evidence="1 2" key="1">
    <citation type="journal article" date="2017" name="Elife">
        <title>Extensive horizontal gene transfer in cheese-associated bacteria.</title>
        <authorList>
            <person name="Bonham K.S."/>
            <person name="Wolfe B.E."/>
            <person name="Dutton R.J."/>
        </authorList>
    </citation>
    <scope>NUCLEOTIDE SEQUENCE [LARGE SCALE GENOMIC DNA]</scope>
    <source>
        <strain evidence="1 2">341_9</strain>
    </source>
</reference>
<accession>A0A2A3YE57</accession>
<proteinExistence type="predicted"/>
<organism evidence="1 2">
    <name type="scientific">Brachybacterium alimentarium</name>
    <dbReference type="NCBI Taxonomy" id="47845"/>
    <lineage>
        <taxon>Bacteria</taxon>
        <taxon>Bacillati</taxon>
        <taxon>Actinomycetota</taxon>
        <taxon>Actinomycetes</taxon>
        <taxon>Micrococcales</taxon>
        <taxon>Dermabacteraceae</taxon>
        <taxon>Brachybacterium</taxon>
    </lineage>
</organism>
<dbReference type="OrthoDB" id="4458215at2"/>